<keyword evidence="1" id="KW-0479">Metal-binding</keyword>
<dbReference type="AlphaFoldDB" id="A0A239YBA3"/>
<dbReference type="OrthoDB" id="9797895at2"/>
<name>A0A239YBA3_9STAP</name>
<dbReference type="GO" id="GO:0016852">
    <property type="term" value="F:sirohydrochlorin cobaltochelatase activity"/>
    <property type="evidence" value="ECO:0007669"/>
    <property type="project" value="UniProtKB-EC"/>
</dbReference>
<dbReference type="Proteomes" id="UP000242084">
    <property type="component" value="Chromosome 1"/>
</dbReference>
<reference evidence="3 4" key="1">
    <citation type="submission" date="2017-06" db="EMBL/GenBank/DDBJ databases">
        <authorList>
            <consortium name="Pathogen Informatics"/>
        </authorList>
    </citation>
    <scope>NUCLEOTIDE SEQUENCE [LARGE SCALE GENOMIC DNA]</scope>
    <source>
        <strain evidence="3 4">NCTC13839</strain>
    </source>
</reference>
<evidence type="ECO:0000256" key="1">
    <source>
        <dbReference type="ARBA" id="ARBA00022723"/>
    </source>
</evidence>
<dbReference type="Pfam" id="PF01903">
    <property type="entry name" value="CbiX"/>
    <property type="match status" value="2"/>
</dbReference>
<evidence type="ECO:0000313" key="4">
    <source>
        <dbReference type="Proteomes" id="UP000242084"/>
    </source>
</evidence>
<dbReference type="KEGG" id="sste:SAMEA4384403_0219"/>
<dbReference type="SUPFAM" id="SSF53800">
    <property type="entry name" value="Chelatase"/>
    <property type="match status" value="1"/>
</dbReference>
<accession>A0A239YBA3</accession>
<protein>
    <submittedName>
        <fullName evidence="3">CbiX protein</fullName>
        <ecNumber evidence="3">4.99.1.3</ecNumber>
    </submittedName>
</protein>
<evidence type="ECO:0000313" key="3">
    <source>
        <dbReference type="EMBL" id="SNV56147.1"/>
    </source>
</evidence>
<keyword evidence="2 3" id="KW-0456">Lyase</keyword>
<dbReference type="Gene3D" id="3.40.50.1400">
    <property type="match status" value="2"/>
</dbReference>
<dbReference type="InterPro" id="IPR050963">
    <property type="entry name" value="Sirohydro_Cobaltochel/CbiX"/>
</dbReference>
<proteinExistence type="predicted"/>
<sequence>MNGVLYVSHGSRIKEAIEEAISFIETVKEKVEEPLQETCFLELAEPNIQQGVYKLIKQGANKISIIPVLLLSAGHYFKDIPKEIESIKVQFPDVQFTYGQPLGVQPRLTQILSERIQETGIKPAEDAKILIVGRGSYNPQTQIDISSIGETFRETTGFKDVEVCYLAACNPSFEHTLNKYLEAKPSQIFIAPYLWFTGVLEKHIEQTVNIQETESDVIVCDHLGHHESMKQALLDRVLETLDVQKV</sequence>
<dbReference type="PANTHER" id="PTHR33542">
    <property type="entry name" value="SIROHYDROCHLORIN FERROCHELATASE, CHLOROPLASTIC"/>
    <property type="match status" value="1"/>
</dbReference>
<dbReference type="EMBL" id="LT906462">
    <property type="protein sequence ID" value="SNV56147.1"/>
    <property type="molecule type" value="Genomic_DNA"/>
</dbReference>
<dbReference type="PANTHER" id="PTHR33542:SF3">
    <property type="entry name" value="SIROHYDROCHLORIN FERROCHELATASE, CHLOROPLASTIC"/>
    <property type="match status" value="1"/>
</dbReference>
<organism evidence="3 4">
    <name type="scientific">Mammaliicoccus stepanovicii</name>
    <dbReference type="NCBI Taxonomy" id="643214"/>
    <lineage>
        <taxon>Bacteria</taxon>
        <taxon>Bacillati</taxon>
        <taxon>Bacillota</taxon>
        <taxon>Bacilli</taxon>
        <taxon>Bacillales</taxon>
        <taxon>Staphylococcaceae</taxon>
        <taxon>Mammaliicoccus</taxon>
    </lineage>
</organism>
<dbReference type="GO" id="GO:0046872">
    <property type="term" value="F:metal ion binding"/>
    <property type="evidence" value="ECO:0007669"/>
    <property type="project" value="UniProtKB-KW"/>
</dbReference>
<keyword evidence="4" id="KW-1185">Reference proteome</keyword>
<evidence type="ECO:0000256" key="2">
    <source>
        <dbReference type="ARBA" id="ARBA00023239"/>
    </source>
</evidence>
<dbReference type="CDD" id="cd03414">
    <property type="entry name" value="CbiX_SirB_C"/>
    <property type="match status" value="1"/>
</dbReference>
<dbReference type="RefSeq" id="WP_095085536.1">
    <property type="nucleotide sequence ID" value="NZ_BMDM01000007.1"/>
</dbReference>
<dbReference type="CDD" id="cd03416">
    <property type="entry name" value="CbiX_SirB_N"/>
    <property type="match status" value="1"/>
</dbReference>
<dbReference type="EC" id="4.99.1.3" evidence="3"/>
<gene>
    <name evidence="3" type="primary">cbiX</name>
    <name evidence="3" type="ORF">SAMEA4384403_00219</name>
</gene>
<dbReference type="InterPro" id="IPR002762">
    <property type="entry name" value="CbiX-like"/>
</dbReference>